<dbReference type="RefSeq" id="WP_190860914.1">
    <property type="nucleotide sequence ID" value="NZ_JACXIY010000013.1"/>
</dbReference>
<dbReference type="Proteomes" id="UP000632125">
    <property type="component" value="Unassembled WGS sequence"/>
</dbReference>
<protein>
    <submittedName>
        <fullName evidence="3">Uncharacterized protein</fullName>
    </submittedName>
</protein>
<organism evidence="3 4">
    <name type="scientific">Paenibacillus arenilitoris</name>
    <dbReference type="NCBI Taxonomy" id="2772299"/>
    <lineage>
        <taxon>Bacteria</taxon>
        <taxon>Bacillati</taxon>
        <taxon>Bacillota</taxon>
        <taxon>Bacilli</taxon>
        <taxon>Bacillales</taxon>
        <taxon>Paenibacillaceae</taxon>
        <taxon>Paenibacillus</taxon>
    </lineage>
</organism>
<evidence type="ECO:0000256" key="2">
    <source>
        <dbReference type="SAM" id="Phobius"/>
    </source>
</evidence>
<name>A0A927CJ81_9BACL</name>
<proteinExistence type="predicted"/>
<comment type="caution">
    <text evidence="3">The sequence shown here is derived from an EMBL/GenBank/DDBJ whole genome shotgun (WGS) entry which is preliminary data.</text>
</comment>
<evidence type="ECO:0000256" key="1">
    <source>
        <dbReference type="SAM" id="MobiDB-lite"/>
    </source>
</evidence>
<keyword evidence="2" id="KW-1133">Transmembrane helix</keyword>
<dbReference type="AlphaFoldDB" id="A0A927CJ81"/>
<evidence type="ECO:0000313" key="3">
    <source>
        <dbReference type="EMBL" id="MBD2869098.1"/>
    </source>
</evidence>
<evidence type="ECO:0000313" key="4">
    <source>
        <dbReference type="Proteomes" id="UP000632125"/>
    </source>
</evidence>
<dbReference type="EMBL" id="JACXIY010000013">
    <property type="protein sequence ID" value="MBD2869098.1"/>
    <property type="molecule type" value="Genomic_DNA"/>
</dbReference>
<feature type="compositionally biased region" description="Polar residues" evidence="1">
    <location>
        <begin position="35"/>
        <end position="47"/>
    </location>
</feature>
<accession>A0A927CJ81</accession>
<gene>
    <name evidence="3" type="ORF">IDH41_10945</name>
</gene>
<keyword evidence="2" id="KW-0472">Membrane</keyword>
<keyword evidence="4" id="KW-1185">Reference proteome</keyword>
<keyword evidence="2" id="KW-0812">Transmembrane</keyword>
<feature type="region of interest" description="Disordered" evidence="1">
    <location>
        <begin position="35"/>
        <end position="54"/>
    </location>
</feature>
<reference evidence="3" key="1">
    <citation type="submission" date="2020-09" db="EMBL/GenBank/DDBJ databases">
        <title>A novel bacterium of genus Paenibacillus, isolated from South China Sea.</title>
        <authorList>
            <person name="Huang H."/>
            <person name="Mo K."/>
            <person name="Hu Y."/>
        </authorList>
    </citation>
    <scope>NUCLEOTIDE SEQUENCE</scope>
    <source>
        <strain evidence="3">IB182493</strain>
    </source>
</reference>
<feature type="transmembrane region" description="Helical" evidence="2">
    <location>
        <begin position="7"/>
        <end position="28"/>
    </location>
</feature>
<sequence>MRLHRQSLILIGCLVMVSLVIVICVYVGSDKVPSQASIAKPTGTAQPEASAKPERNFNVSEFATDTSEPHVLWRQEQQSIYVHNLHLYYTSDGVDKQVMYEWTEPHAAHAWLNGEHLLIGEQLIEKGSREDGNHGAWMAVRIRQPKPVIIAPREKKFFGPQELLSVTAIEQPEWFVIKTLNGSSFSEHVFDLSRGEWESLNRNTMGGVPGDVPGKIPDKVEGLQVITDAQVFQLSDGTTAYSFVDNDGGLIYSKAPHYLVWRYAGYELIDMKLMAFMEEPPQLLGRFRSQDGDEVASFVGGNFDTILQGEPRLWEEDWQALNAYTFTHRSPEKLEIIQYASGDSTETGTAPPRYKQYPLDGATWKSSQGSLLEYEMDGETKYISWYDLLHTENADPKTLWSAPLDNADFKQEERPPYDPDWVSHQVLAWDFEQMNTNAPVPEELERAVNEAHLDSDYGFAKTYRKFGSRWFALVDEHLYEYKDGSLTAIGDLPITVSVTVGEGFSGRGARDFTRVNDGWIVADTEGSRVLKLNDKLEIVKRLEIPAPYRITVEGGMLHIASTAYRYTTDEELQLMNAEPQPFQTATAVNMASYDHFRPQEWYRDKVSGLTWYYLDGWLYQYAEAKREYRTFYIGYNENARAQTHIVPYEDEVLVLLDRRLERFDRQGKWMSTLAYPRSKPDGIYDHTTQGENTLIVDEAADLLYLVQGYRILALDWKRNEVKTVFRQNYADIGKPVKFNGSLYFLLRSNENDRYKLLQEGLKAGQRMYTEIVALDLQSLSVSRKVTPGYYETMELSEGSGDPPAFTLRRYN</sequence>